<evidence type="ECO:0000313" key="2">
    <source>
        <dbReference type="EMBL" id="GAA1234523.1"/>
    </source>
</evidence>
<gene>
    <name evidence="2" type="ORF">GCM10009665_25910</name>
</gene>
<comment type="caution">
    <text evidence="2">The sequence shown here is derived from an EMBL/GenBank/DDBJ whole genome shotgun (WGS) entry which is preliminary data.</text>
</comment>
<protein>
    <submittedName>
        <fullName evidence="2">Uncharacterized protein</fullName>
    </submittedName>
</protein>
<evidence type="ECO:0000256" key="1">
    <source>
        <dbReference type="SAM" id="MobiDB-lite"/>
    </source>
</evidence>
<dbReference type="EMBL" id="BAAALF010000035">
    <property type="protein sequence ID" value="GAA1234523.1"/>
    <property type="molecule type" value="Genomic_DNA"/>
</dbReference>
<proteinExistence type="predicted"/>
<reference evidence="2 3" key="1">
    <citation type="journal article" date="2019" name="Int. J. Syst. Evol. Microbiol.">
        <title>The Global Catalogue of Microorganisms (GCM) 10K type strain sequencing project: providing services to taxonomists for standard genome sequencing and annotation.</title>
        <authorList>
            <consortium name="The Broad Institute Genomics Platform"/>
            <consortium name="The Broad Institute Genome Sequencing Center for Infectious Disease"/>
            <person name="Wu L."/>
            <person name="Ma J."/>
        </authorList>
    </citation>
    <scope>NUCLEOTIDE SEQUENCE [LARGE SCALE GENOMIC DNA]</scope>
    <source>
        <strain evidence="2 3">JCM 13004</strain>
    </source>
</reference>
<feature type="compositionally biased region" description="Basic and acidic residues" evidence="1">
    <location>
        <begin position="7"/>
        <end position="16"/>
    </location>
</feature>
<evidence type="ECO:0000313" key="3">
    <source>
        <dbReference type="Proteomes" id="UP001500037"/>
    </source>
</evidence>
<sequence length="75" mass="7799">MRGVHVRSIDPRDTRARVHLGAPGPSNADRTRPGWAPGRIRSVQAGSPGPGSRNSRIANTASTTTTIQITTAAVG</sequence>
<feature type="region of interest" description="Disordered" evidence="1">
    <location>
        <begin position="1"/>
        <end position="58"/>
    </location>
</feature>
<dbReference type="Proteomes" id="UP001500037">
    <property type="component" value="Unassembled WGS sequence"/>
</dbReference>
<name>A0ABN1W421_9ACTN</name>
<accession>A0ABN1W421</accession>
<organism evidence="2 3">
    <name type="scientific">Kitasatospora nipponensis</name>
    <dbReference type="NCBI Taxonomy" id="258049"/>
    <lineage>
        <taxon>Bacteria</taxon>
        <taxon>Bacillati</taxon>
        <taxon>Actinomycetota</taxon>
        <taxon>Actinomycetes</taxon>
        <taxon>Kitasatosporales</taxon>
        <taxon>Streptomycetaceae</taxon>
        <taxon>Kitasatospora</taxon>
    </lineage>
</organism>
<keyword evidence="3" id="KW-1185">Reference proteome</keyword>